<comment type="function">
    <text evidence="1">Phosphorylase b kinase catalyzes the phosphorylation of serine in certain substrates, including troponin I.</text>
</comment>
<evidence type="ECO:0000256" key="1">
    <source>
        <dbReference type="RuleBase" id="RU364123"/>
    </source>
</evidence>
<dbReference type="AlphaFoldDB" id="A0AAD4RCT5"/>
<comment type="subcellular location">
    <subcellularLocation>
        <location evidence="1">Cell membrane</location>
        <topology evidence="1">Lipid-anchor</topology>
        <orientation evidence="1">Cytoplasmic side</orientation>
    </subcellularLocation>
</comment>
<evidence type="ECO:0000313" key="3">
    <source>
        <dbReference type="Proteomes" id="UP001201812"/>
    </source>
</evidence>
<accession>A0AAD4RCT5</accession>
<dbReference type="InterPro" id="IPR008734">
    <property type="entry name" value="PHK_A/B_su"/>
</dbReference>
<comment type="caution">
    <text evidence="2">The sequence shown here is derived from an EMBL/GenBank/DDBJ whole genome shotgun (WGS) entry which is preliminary data.</text>
</comment>
<dbReference type="PANTHER" id="PTHR10749">
    <property type="entry name" value="PHOSPHORYLASE B KINASE REGULATORY SUBUNIT"/>
    <property type="match status" value="1"/>
</dbReference>
<gene>
    <name evidence="2" type="ORF">DdX_03127</name>
</gene>
<evidence type="ECO:0000313" key="2">
    <source>
        <dbReference type="EMBL" id="KAI1726407.1"/>
    </source>
</evidence>
<keyword evidence="3" id="KW-1185">Reference proteome</keyword>
<keyword evidence="1" id="KW-0636">Prenylation</keyword>
<reference evidence="2" key="1">
    <citation type="submission" date="2022-01" db="EMBL/GenBank/DDBJ databases">
        <title>Genome Sequence Resource for Two Populations of Ditylenchus destructor, the Migratory Endoparasitic Phytonematode.</title>
        <authorList>
            <person name="Zhang H."/>
            <person name="Lin R."/>
            <person name="Xie B."/>
        </authorList>
    </citation>
    <scope>NUCLEOTIDE SEQUENCE</scope>
    <source>
        <strain evidence="2">BazhouSP</strain>
    </source>
</reference>
<keyword evidence="1" id="KW-1003">Cell membrane</keyword>
<dbReference type="GO" id="GO:0005886">
    <property type="term" value="C:plasma membrane"/>
    <property type="evidence" value="ECO:0007669"/>
    <property type="project" value="UniProtKB-SubCell"/>
</dbReference>
<dbReference type="GO" id="GO:0016787">
    <property type="term" value="F:hydrolase activity"/>
    <property type="evidence" value="ECO:0007669"/>
    <property type="project" value="UniProtKB-KW"/>
</dbReference>
<protein>
    <recommendedName>
        <fullName evidence="1">Phosphorylase b kinase regulatory subunit</fullName>
    </recommendedName>
</protein>
<dbReference type="GO" id="GO:0005516">
    <property type="term" value="F:calmodulin binding"/>
    <property type="evidence" value="ECO:0007669"/>
    <property type="project" value="UniProtKB-KW"/>
</dbReference>
<dbReference type="Proteomes" id="UP001201812">
    <property type="component" value="Unassembled WGS sequence"/>
</dbReference>
<keyword evidence="1" id="KW-0119">Carbohydrate metabolism</keyword>
<dbReference type="EMBL" id="JAKKPZ010000002">
    <property type="protein sequence ID" value="KAI1726407.1"/>
    <property type="molecule type" value="Genomic_DNA"/>
</dbReference>
<comment type="pathway">
    <text evidence="1">Glycan biosynthesis; glycogen metabolism.</text>
</comment>
<dbReference type="PANTHER" id="PTHR10749:SF8">
    <property type="entry name" value="PHOSPHORYLASE B KINASE REGULATORY SUBUNIT BETA"/>
    <property type="match status" value="1"/>
</dbReference>
<sequence>MHIGLDARSSTSRVSGFRHTYASSLGLVKAALESVNGFNAYGHSGTSDSVIYVDIDGHNSNRTTFETVLPRESNSKNIDAALLLAIGWPAFATHDDKLFESTLSKCVRHLEGRYGLRRFLRDGYRTELEDATKPYYDEEETHKFQGIENQFPMFLACIALTAGMLVPPECYCIDKEHMKLERDLPNTQDFYALNPIEFGQHLW</sequence>
<dbReference type="GO" id="GO:0005977">
    <property type="term" value="P:glycogen metabolic process"/>
    <property type="evidence" value="ECO:0007669"/>
    <property type="project" value="UniProtKB-KW"/>
</dbReference>
<comment type="similarity">
    <text evidence="1">Belongs to the phosphorylase b kinase regulatory chain family.</text>
</comment>
<name>A0AAD4RCT5_9BILA</name>
<keyword evidence="2" id="KW-0378">Hydrolase</keyword>
<proteinExistence type="inferred from homology"/>
<organism evidence="2 3">
    <name type="scientific">Ditylenchus destructor</name>
    <dbReference type="NCBI Taxonomy" id="166010"/>
    <lineage>
        <taxon>Eukaryota</taxon>
        <taxon>Metazoa</taxon>
        <taxon>Ecdysozoa</taxon>
        <taxon>Nematoda</taxon>
        <taxon>Chromadorea</taxon>
        <taxon>Rhabditida</taxon>
        <taxon>Tylenchina</taxon>
        <taxon>Tylenchomorpha</taxon>
        <taxon>Sphaerularioidea</taxon>
        <taxon>Anguinidae</taxon>
        <taxon>Anguininae</taxon>
        <taxon>Ditylenchus</taxon>
    </lineage>
</organism>
<dbReference type="GO" id="GO:0005964">
    <property type="term" value="C:phosphorylase kinase complex"/>
    <property type="evidence" value="ECO:0007669"/>
    <property type="project" value="TreeGrafter"/>
</dbReference>
<dbReference type="InterPro" id="IPR008928">
    <property type="entry name" value="6-hairpin_glycosidase_sf"/>
</dbReference>
<keyword evidence="1" id="KW-0321">Glycogen metabolism</keyword>
<keyword evidence="1" id="KW-0112">Calmodulin-binding</keyword>
<dbReference type="SUPFAM" id="SSF48208">
    <property type="entry name" value="Six-hairpin glycosidases"/>
    <property type="match status" value="1"/>
</dbReference>
<keyword evidence="1" id="KW-0472">Membrane</keyword>
<keyword evidence="1" id="KW-0449">Lipoprotein</keyword>